<dbReference type="KEGG" id="nal:B005_4353"/>
<accession>J7LB64</accession>
<sequence>MVVVSSLVVGLCSALLGMAAYIAAREGAKGRSESFLIAIGMAVAALAAVATVI</sequence>
<keyword evidence="1" id="KW-0812">Transmembrane</keyword>
<dbReference type="EMBL" id="CP003788">
    <property type="protein sequence ID" value="AFR10903.1"/>
    <property type="molecule type" value="Genomic_DNA"/>
</dbReference>
<dbReference type="HOGENOM" id="CLU_3063998_0_0_11"/>
<feature type="transmembrane region" description="Helical" evidence="1">
    <location>
        <begin position="34"/>
        <end position="52"/>
    </location>
</feature>
<organism evidence="2 3">
    <name type="scientific">Nocardiopsis alba (strain ATCC BAA-2165 / BE74)</name>
    <dbReference type="NCBI Taxonomy" id="1205910"/>
    <lineage>
        <taxon>Bacteria</taxon>
        <taxon>Bacillati</taxon>
        <taxon>Actinomycetota</taxon>
        <taxon>Actinomycetes</taxon>
        <taxon>Streptosporangiales</taxon>
        <taxon>Nocardiopsidaceae</taxon>
        <taxon>Nocardiopsis</taxon>
    </lineage>
</organism>
<gene>
    <name evidence="2" type="ordered locus">B005_4353</name>
</gene>
<dbReference type="AlphaFoldDB" id="J7LB64"/>
<reference evidence="2 3" key="1">
    <citation type="journal article" date="2012" name="J. Bacteriol.">
        <title>Whole-Genome Sequence of Nocardiopsis alba Strain ATCC BAA-2165, Associated with Honeybees.</title>
        <authorList>
            <person name="Qiao J."/>
            <person name="Chen L."/>
            <person name="Li Y."/>
            <person name="Wang J."/>
            <person name="Zhang W."/>
            <person name="Chen S."/>
        </authorList>
    </citation>
    <scope>NUCLEOTIDE SEQUENCE [LARGE SCALE GENOMIC DNA]</scope>
    <source>
        <strain evidence="3">ATCC BAA-2165 / BE74</strain>
    </source>
</reference>
<protein>
    <submittedName>
        <fullName evidence="2">Putative membrane protein</fullName>
    </submittedName>
</protein>
<proteinExistence type="predicted"/>
<reference evidence="3" key="2">
    <citation type="submission" date="2012-08" db="EMBL/GenBank/DDBJ databases">
        <title>Whole-genome sequence of Nocardiopsis alba strain ATCC BAA-2165 associated with honeybees.</title>
        <authorList>
            <person name="Qiao J."/>
            <person name="Chen L."/>
            <person name="Li Y."/>
            <person name="Wang J."/>
            <person name="Zhang W."/>
            <person name="Chen S."/>
        </authorList>
    </citation>
    <scope>NUCLEOTIDE SEQUENCE [LARGE SCALE GENOMIC DNA]</scope>
    <source>
        <strain evidence="3">ATCC BAA-2165 / BE74</strain>
    </source>
</reference>
<dbReference type="STRING" id="1205910.B005_4353"/>
<keyword evidence="1" id="KW-1133">Transmembrane helix</keyword>
<evidence type="ECO:0000256" key="1">
    <source>
        <dbReference type="SAM" id="Phobius"/>
    </source>
</evidence>
<dbReference type="RefSeq" id="WP_014913356.1">
    <property type="nucleotide sequence ID" value="NC_018524.1"/>
</dbReference>
<keyword evidence="1" id="KW-0472">Membrane</keyword>
<evidence type="ECO:0000313" key="3">
    <source>
        <dbReference type="Proteomes" id="UP000003779"/>
    </source>
</evidence>
<evidence type="ECO:0000313" key="2">
    <source>
        <dbReference type="EMBL" id="AFR10903.1"/>
    </source>
</evidence>
<name>J7LB64_NOCAA</name>
<dbReference type="Proteomes" id="UP000003779">
    <property type="component" value="Chromosome"/>
</dbReference>